<keyword evidence="10" id="KW-1185">Reference proteome</keyword>
<dbReference type="InterPro" id="IPR025824">
    <property type="entry name" value="OB-fold_nuc-bd_dom"/>
</dbReference>
<reference evidence="9 10" key="1">
    <citation type="journal article" date="2013" name="Genome Announc.">
        <title>Draft Genome Sequence of the Cellulolytic, Mesophilic, Anaerobic Bacterium Clostridium termitidis Strain CT1112 (DSM 5398).</title>
        <authorList>
            <person name="Lal S."/>
            <person name="Ramachandran U."/>
            <person name="Zhang X."/>
            <person name="Munir R."/>
            <person name="Sparling R."/>
            <person name="Levin D.B."/>
        </authorList>
    </citation>
    <scope>NUCLEOTIDE SEQUENCE [LARGE SCALE GENOMIC DNA]</scope>
    <source>
        <strain evidence="9 10">CT1112</strain>
    </source>
</reference>
<organism evidence="9 10">
    <name type="scientific">Ruminiclostridium cellobioparum subsp. termitidis CT1112</name>
    <dbReference type="NCBI Taxonomy" id="1195236"/>
    <lineage>
        <taxon>Bacteria</taxon>
        <taxon>Bacillati</taxon>
        <taxon>Bacillota</taxon>
        <taxon>Clostridia</taxon>
        <taxon>Eubacteriales</taxon>
        <taxon>Oscillospiraceae</taxon>
        <taxon>Ruminiclostridium</taxon>
    </lineage>
</organism>
<gene>
    <name evidence="5" type="primary">xseA</name>
    <name evidence="9" type="ORF">CTER_2143</name>
</gene>
<dbReference type="EC" id="3.1.11.6" evidence="5"/>
<accession>S0FS07</accession>
<keyword evidence="4 5" id="KW-0269">Exonuclease</keyword>
<proteinExistence type="inferred from homology"/>
<comment type="subcellular location">
    <subcellularLocation>
        <location evidence="5 6">Cytoplasm</location>
    </subcellularLocation>
</comment>
<protein>
    <recommendedName>
        <fullName evidence="5">Exodeoxyribonuclease 7 large subunit</fullName>
        <ecNumber evidence="5">3.1.11.6</ecNumber>
    </recommendedName>
    <alternativeName>
        <fullName evidence="5">Exodeoxyribonuclease VII large subunit</fullName>
        <shortName evidence="5">Exonuclease VII large subunit</shortName>
    </alternativeName>
</protein>
<keyword evidence="3 5" id="KW-0378">Hydrolase</keyword>
<evidence type="ECO:0000256" key="5">
    <source>
        <dbReference type="HAMAP-Rule" id="MF_00378"/>
    </source>
</evidence>
<dbReference type="eggNOG" id="COG1570">
    <property type="taxonomic scope" value="Bacteria"/>
</dbReference>
<evidence type="ECO:0000256" key="2">
    <source>
        <dbReference type="ARBA" id="ARBA00022722"/>
    </source>
</evidence>
<dbReference type="NCBIfam" id="TIGR00237">
    <property type="entry name" value="xseA"/>
    <property type="match status" value="1"/>
</dbReference>
<dbReference type="GO" id="GO:0006308">
    <property type="term" value="P:DNA catabolic process"/>
    <property type="evidence" value="ECO:0007669"/>
    <property type="project" value="UniProtKB-UniRule"/>
</dbReference>
<comment type="subunit">
    <text evidence="5">Heterooligomer composed of large and small subunits.</text>
</comment>
<evidence type="ECO:0000313" key="10">
    <source>
        <dbReference type="Proteomes" id="UP000014155"/>
    </source>
</evidence>
<dbReference type="AlphaFoldDB" id="S0FS07"/>
<evidence type="ECO:0000313" key="9">
    <source>
        <dbReference type="EMBL" id="EMS71959.1"/>
    </source>
</evidence>
<dbReference type="GO" id="GO:0005737">
    <property type="term" value="C:cytoplasm"/>
    <property type="evidence" value="ECO:0007669"/>
    <property type="project" value="UniProtKB-SubCell"/>
</dbReference>
<dbReference type="GO" id="GO:0009318">
    <property type="term" value="C:exodeoxyribonuclease VII complex"/>
    <property type="evidence" value="ECO:0007669"/>
    <property type="project" value="UniProtKB-UniRule"/>
</dbReference>
<sequence>MGYKLNRVFSVSDINSYIKQLVSNDGILSGLSVRGEISNFKHHYTGHMYFTIKDENSVLKCVMFKTQANQLKFMPQNGNKVIVSGYISVFERDGQYQLYAGDMQPDGLGALHLAFEQLKNKLQAEGMFDTAIKKKLPLLPRSIGVVTSSTGAVIRDIINVTYRRHGKMKLVLYPVAVQGVQAAGQIAAAIQKLNQLGQVDVIIVARGGGSLEELWAFNEEVVARSVYASKIPVISAVGHETDFTICDFVSDMRAPTPSAAAELAVPDVEVLKYKLQNYNVRMKSALVKKLNICETQLQKIKTRPVFQQPYDRLNQYRLKLDNDVKHLFRDNQMLIKDKKAQFALLAGKLDALSPLKIMERGYSVVRISDGTIVSRLEQVKPGDMLEVSLKDGKANCSVVSTDRK</sequence>
<evidence type="ECO:0000256" key="6">
    <source>
        <dbReference type="RuleBase" id="RU004355"/>
    </source>
</evidence>
<dbReference type="PANTHER" id="PTHR30008:SF0">
    <property type="entry name" value="EXODEOXYRIBONUCLEASE 7 LARGE SUBUNIT"/>
    <property type="match status" value="1"/>
</dbReference>
<evidence type="ECO:0000259" key="7">
    <source>
        <dbReference type="Pfam" id="PF02601"/>
    </source>
</evidence>
<name>S0FS07_RUMCE</name>
<evidence type="ECO:0000259" key="8">
    <source>
        <dbReference type="Pfam" id="PF13742"/>
    </source>
</evidence>
<feature type="domain" description="OB-fold nucleic acid binding" evidence="8">
    <location>
        <begin position="9"/>
        <end position="104"/>
    </location>
</feature>
<dbReference type="PANTHER" id="PTHR30008">
    <property type="entry name" value="EXODEOXYRIBONUCLEASE 7 LARGE SUBUNIT"/>
    <property type="match status" value="1"/>
</dbReference>
<dbReference type="GO" id="GO:0003676">
    <property type="term" value="F:nucleic acid binding"/>
    <property type="evidence" value="ECO:0007669"/>
    <property type="project" value="InterPro"/>
</dbReference>
<comment type="function">
    <text evidence="5">Bidirectionally degrades single-stranded DNA into large acid-insoluble oligonucleotides, which are then degraded further into small acid-soluble oligonucleotides.</text>
</comment>
<keyword evidence="2 5" id="KW-0540">Nuclease</keyword>
<evidence type="ECO:0000256" key="3">
    <source>
        <dbReference type="ARBA" id="ARBA00022801"/>
    </source>
</evidence>
<dbReference type="Pfam" id="PF13742">
    <property type="entry name" value="tRNA_anti_2"/>
    <property type="match status" value="1"/>
</dbReference>
<dbReference type="PATRIC" id="fig|1195236.3.peg.2446"/>
<evidence type="ECO:0000256" key="1">
    <source>
        <dbReference type="ARBA" id="ARBA00022490"/>
    </source>
</evidence>
<feature type="domain" description="Exonuclease VII large subunit C-terminal" evidence="7">
    <location>
        <begin position="329"/>
        <end position="396"/>
    </location>
</feature>
<dbReference type="EMBL" id="AORV01000032">
    <property type="protein sequence ID" value="EMS71959.1"/>
    <property type="molecule type" value="Genomic_DNA"/>
</dbReference>
<feature type="domain" description="Exonuclease VII large subunit C-terminal" evidence="7">
    <location>
        <begin position="127"/>
        <end position="327"/>
    </location>
</feature>
<dbReference type="GO" id="GO:0008855">
    <property type="term" value="F:exodeoxyribonuclease VII activity"/>
    <property type="evidence" value="ECO:0007669"/>
    <property type="project" value="UniProtKB-UniRule"/>
</dbReference>
<dbReference type="InterPro" id="IPR003753">
    <property type="entry name" value="Exonuc_VII_L"/>
</dbReference>
<evidence type="ECO:0000256" key="4">
    <source>
        <dbReference type="ARBA" id="ARBA00022839"/>
    </source>
</evidence>
<comment type="similarity">
    <text evidence="5 6">Belongs to the XseA family.</text>
</comment>
<dbReference type="Pfam" id="PF02601">
    <property type="entry name" value="Exonuc_VII_L"/>
    <property type="match status" value="2"/>
</dbReference>
<dbReference type="HAMAP" id="MF_00378">
    <property type="entry name" value="Exonuc_7_L"/>
    <property type="match status" value="1"/>
</dbReference>
<comment type="catalytic activity">
    <reaction evidence="5 6">
        <text>Exonucleolytic cleavage in either 5'- to 3'- or 3'- to 5'-direction to yield nucleoside 5'-phosphates.</text>
        <dbReference type="EC" id="3.1.11.6"/>
    </reaction>
</comment>
<dbReference type="Proteomes" id="UP000014155">
    <property type="component" value="Unassembled WGS sequence"/>
</dbReference>
<keyword evidence="1 5" id="KW-0963">Cytoplasm</keyword>
<dbReference type="CDD" id="cd04489">
    <property type="entry name" value="ExoVII_LU_OBF"/>
    <property type="match status" value="1"/>
</dbReference>
<comment type="caution">
    <text evidence="9">The sequence shown here is derived from an EMBL/GenBank/DDBJ whole genome shotgun (WGS) entry which is preliminary data.</text>
</comment>
<dbReference type="InterPro" id="IPR020579">
    <property type="entry name" value="Exonuc_VII_lsu_C"/>
</dbReference>
<dbReference type="STRING" id="1195236.CTER_2143"/>